<dbReference type="EMBL" id="HBUF01258210">
    <property type="protein sequence ID" value="CAG6682155.1"/>
    <property type="molecule type" value="Transcribed_RNA"/>
</dbReference>
<proteinExistence type="predicted"/>
<protein>
    <submittedName>
        <fullName evidence="1">Uncharacterized protein</fullName>
    </submittedName>
</protein>
<reference evidence="1" key="1">
    <citation type="submission" date="2021-05" db="EMBL/GenBank/DDBJ databases">
        <authorList>
            <person name="Alioto T."/>
            <person name="Alioto T."/>
            <person name="Gomez Garrido J."/>
        </authorList>
    </citation>
    <scope>NUCLEOTIDE SEQUENCE</scope>
</reference>
<name>A0A8D8T9J9_9HEMI</name>
<dbReference type="AlphaFoldDB" id="A0A8D8T9J9"/>
<accession>A0A8D8T9J9</accession>
<sequence length="114" mass="13134">MFVVRRSHDQCRAGRDRLDSRVSASVSTRPVELFERRRWWRRKRRRRVTIGGQCATARTPCGLAGGRLHPRHSNGRRRLRRRSLVQGRLAALLRLFAYGATQGSEAGLVVGRMR</sequence>
<dbReference type="EMBL" id="HBUF01258212">
    <property type="protein sequence ID" value="CAG6682159.1"/>
    <property type="molecule type" value="Transcribed_RNA"/>
</dbReference>
<evidence type="ECO:0000313" key="1">
    <source>
        <dbReference type="EMBL" id="CAG6682155.1"/>
    </source>
</evidence>
<organism evidence="1">
    <name type="scientific">Cacopsylla melanoneura</name>
    <dbReference type="NCBI Taxonomy" id="428564"/>
    <lineage>
        <taxon>Eukaryota</taxon>
        <taxon>Metazoa</taxon>
        <taxon>Ecdysozoa</taxon>
        <taxon>Arthropoda</taxon>
        <taxon>Hexapoda</taxon>
        <taxon>Insecta</taxon>
        <taxon>Pterygota</taxon>
        <taxon>Neoptera</taxon>
        <taxon>Paraneoptera</taxon>
        <taxon>Hemiptera</taxon>
        <taxon>Sternorrhyncha</taxon>
        <taxon>Psylloidea</taxon>
        <taxon>Psyllidae</taxon>
        <taxon>Psyllinae</taxon>
        <taxon>Cacopsylla</taxon>
    </lineage>
</organism>